<evidence type="ECO:0000313" key="1">
    <source>
        <dbReference type="EMBL" id="GIX80882.1"/>
    </source>
</evidence>
<proteinExistence type="predicted"/>
<keyword evidence="2" id="KW-1185">Reference proteome</keyword>
<sequence length="82" mass="9547">MVGGFYERLVKCVKDPLRKISESALLTFEEVLTILTKIEAVRNMRPLTYTTNDLRETEPLTPDQFLHLERLNTAIHYTLLIL</sequence>
<accession>A0AAV4N841</accession>
<gene>
    <name evidence="1" type="ORF">CEXT_289781</name>
</gene>
<evidence type="ECO:0000313" key="2">
    <source>
        <dbReference type="Proteomes" id="UP001054945"/>
    </source>
</evidence>
<organism evidence="1 2">
    <name type="scientific">Caerostris extrusa</name>
    <name type="common">Bark spider</name>
    <name type="synonym">Caerostris bankana</name>
    <dbReference type="NCBI Taxonomy" id="172846"/>
    <lineage>
        <taxon>Eukaryota</taxon>
        <taxon>Metazoa</taxon>
        <taxon>Ecdysozoa</taxon>
        <taxon>Arthropoda</taxon>
        <taxon>Chelicerata</taxon>
        <taxon>Arachnida</taxon>
        <taxon>Araneae</taxon>
        <taxon>Araneomorphae</taxon>
        <taxon>Entelegynae</taxon>
        <taxon>Araneoidea</taxon>
        <taxon>Araneidae</taxon>
        <taxon>Caerostris</taxon>
    </lineage>
</organism>
<dbReference type="Proteomes" id="UP001054945">
    <property type="component" value="Unassembled WGS sequence"/>
</dbReference>
<name>A0AAV4N841_CAEEX</name>
<dbReference type="AlphaFoldDB" id="A0AAV4N841"/>
<protein>
    <submittedName>
        <fullName evidence="1">Uncharacterized protein</fullName>
    </submittedName>
</protein>
<reference evidence="1 2" key="1">
    <citation type="submission" date="2021-06" db="EMBL/GenBank/DDBJ databases">
        <title>Caerostris extrusa draft genome.</title>
        <authorList>
            <person name="Kono N."/>
            <person name="Arakawa K."/>
        </authorList>
    </citation>
    <scope>NUCLEOTIDE SEQUENCE [LARGE SCALE GENOMIC DNA]</scope>
</reference>
<dbReference type="EMBL" id="BPLR01020630">
    <property type="protein sequence ID" value="GIX80882.1"/>
    <property type="molecule type" value="Genomic_DNA"/>
</dbReference>
<comment type="caution">
    <text evidence="1">The sequence shown here is derived from an EMBL/GenBank/DDBJ whole genome shotgun (WGS) entry which is preliminary data.</text>
</comment>